<dbReference type="GO" id="GO:0046983">
    <property type="term" value="F:protein dimerization activity"/>
    <property type="evidence" value="ECO:0007669"/>
    <property type="project" value="InterPro"/>
</dbReference>
<keyword evidence="3" id="KW-1185">Reference proteome</keyword>
<evidence type="ECO:0000313" key="3">
    <source>
        <dbReference type="Proteomes" id="UP000694846"/>
    </source>
</evidence>
<evidence type="ECO:0000259" key="1">
    <source>
        <dbReference type="Pfam" id="PF05699"/>
    </source>
</evidence>
<dbReference type="AlphaFoldDB" id="A0A8B8F629"/>
<sequence>MSRMSGRLDGDVGQEKNVWSYSGFVNLNNLTNGIQKHERSQTHISSVLKLKMFGKSRIDLQLDEQRRSDVIRHNELGNFLGCLNLLSSYDSILNVHLETSKIFRGTSNRIQNDLICSVSNIISTSIESEIKNTSFVAILLDETSDIANLSQLSTTLRYVHHETGEAHERFISFVDVSADRSADGLLKHVIDIVNRYELKHKLVAQTYDGAAVMSGHVGGLQVKVKELYPKALFVHCFSHSLNLVLSQSASNIKDCKIFFQTLTGLGSFFTKSSKRTHALSNFTRKKMPKNAPTRWNFSSRLVNTVHEYNSYFIEFFQHVLDNSNDWDNEAIVLSQGFINFLDSRQTYFLLIVFSKIFSLTDILYEVLQTKRLDILYCVKKIEETKCQLQNYRLNLFEKLWETVLSDKGDFELQRKIRDPKTFYKVLFNEIFDNILTNLQARFGSLNKFEFLSLIDPIKKIKMNDLISAFQEVFKLSQLILTIPSTTASVERSFSALKRIKSYQRSTQGQERLSSLSLISIEKELLHKEKNHPEFYDKVINEFIKQERRIDFVYK</sequence>
<dbReference type="Pfam" id="PF05699">
    <property type="entry name" value="Dimer_Tnp_hAT"/>
    <property type="match status" value="1"/>
</dbReference>
<organism evidence="3 4">
    <name type="scientific">Sipha flava</name>
    <name type="common">yellow sugarcane aphid</name>
    <dbReference type="NCBI Taxonomy" id="143950"/>
    <lineage>
        <taxon>Eukaryota</taxon>
        <taxon>Metazoa</taxon>
        <taxon>Ecdysozoa</taxon>
        <taxon>Arthropoda</taxon>
        <taxon>Hexapoda</taxon>
        <taxon>Insecta</taxon>
        <taxon>Pterygota</taxon>
        <taxon>Neoptera</taxon>
        <taxon>Paraneoptera</taxon>
        <taxon>Hemiptera</taxon>
        <taxon>Sternorrhyncha</taxon>
        <taxon>Aphidomorpha</taxon>
        <taxon>Aphidoidea</taxon>
        <taxon>Aphididae</taxon>
        <taxon>Sipha</taxon>
    </lineage>
</organism>
<dbReference type="RefSeq" id="XP_025406081.1">
    <property type="nucleotide sequence ID" value="XM_025550296.1"/>
</dbReference>
<dbReference type="InterPro" id="IPR012337">
    <property type="entry name" value="RNaseH-like_sf"/>
</dbReference>
<proteinExistence type="predicted"/>
<name>A0A8B8F629_9HEMI</name>
<dbReference type="OrthoDB" id="6613350at2759"/>
<dbReference type="SUPFAM" id="SSF53098">
    <property type="entry name" value="Ribonuclease H-like"/>
    <property type="match status" value="1"/>
</dbReference>
<dbReference type="Proteomes" id="UP000694846">
    <property type="component" value="Unplaced"/>
</dbReference>
<dbReference type="PANTHER" id="PTHR45749:SF28">
    <property type="entry name" value="ZINC FINGER MYM-TYPE PROTEIN 1-LIKE-RELATED"/>
    <property type="match status" value="1"/>
</dbReference>
<dbReference type="InterPro" id="IPR008906">
    <property type="entry name" value="HATC_C_dom"/>
</dbReference>
<dbReference type="PANTHER" id="PTHR45749">
    <property type="match status" value="1"/>
</dbReference>
<accession>A0A8B8F629</accession>
<dbReference type="InterPro" id="IPR025398">
    <property type="entry name" value="DUF4371"/>
</dbReference>
<reference evidence="4" key="1">
    <citation type="submission" date="2025-08" db="UniProtKB">
        <authorList>
            <consortium name="RefSeq"/>
        </authorList>
    </citation>
    <scope>IDENTIFICATION</scope>
    <source>
        <tissue evidence="4">Whole body</tissue>
    </source>
</reference>
<feature type="domain" description="HAT C-terminal dimerisation" evidence="1">
    <location>
        <begin position="455"/>
        <end position="524"/>
    </location>
</feature>
<dbReference type="Pfam" id="PF14291">
    <property type="entry name" value="DUF4371"/>
    <property type="match status" value="1"/>
</dbReference>
<gene>
    <name evidence="4" type="primary">LOC112680259</name>
</gene>
<evidence type="ECO:0000259" key="2">
    <source>
        <dbReference type="Pfam" id="PF14291"/>
    </source>
</evidence>
<protein>
    <submittedName>
        <fullName evidence="4">Zinc finger MYM-type protein 1-like</fullName>
    </submittedName>
</protein>
<dbReference type="GeneID" id="112680259"/>
<evidence type="ECO:0000313" key="4">
    <source>
        <dbReference type="RefSeq" id="XP_025406081.1"/>
    </source>
</evidence>
<feature type="domain" description="DUF4371" evidence="2">
    <location>
        <begin position="77"/>
        <end position="218"/>
    </location>
</feature>